<comment type="caution">
    <text evidence="1">The sequence shown here is derived from an EMBL/GenBank/DDBJ whole genome shotgun (WGS) entry which is preliminary data.</text>
</comment>
<reference evidence="1" key="1">
    <citation type="submission" date="2019-04" db="EMBL/GenBank/DDBJ databases">
        <title>Microbes associate with the intestines of laboratory mice.</title>
        <authorList>
            <person name="Navarre W."/>
            <person name="Wong E."/>
            <person name="Huang K."/>
            <person name="Tropini C."/>
            <person name="Ng K."/>
            <person name="Yu B."/>
        </authorList>
    </citation>
    <scope>NUCLEOTIDE SEQUENCE</scope>
    <source>
        <strain evidence="1">NM72_1-8</strain>
    </source>
</reference>
<sequence length="237" mass="26699">MSIEYMALDLETTGVDPKRDKILEIGAARVKDGEILETYQSFVDHKIQIPAFITELTGITDEMVAGASSVEQAVAGLLEFGGELPLLGHNILFDYSFVKRAAVNMGAEFERTGIDTLKIARKFMEEPKKKSLESLCGYYGIEREHCHRAYDDAIAASRLYGFLKKDFYLVSPAAFAPAPLYCQVKKDSPITKSQKVYLNDLIKYHRIEPDVSIDNLTKSEASRMIDTIIRDYGRIKR</sequence>
<evidence type="ECO:0000313" key="2">
    <source>
        <dbReference type="Proteomes" id="UP000307720"/>
    </source>
</evidence>
<keyword evidence="1" id="KW-0540">Nuclease</keyword>
<proteinExistence type="predicted"/>
<dbReference type="Proteomes" id="UP000307720">
    <property type="component" value="Unassembled WGS sequence"/>
</dbReference>
<keyword evidence="1" id="KW-0378">Hydrolase</keyword>
<evidence type="ECO:0000313" key="1">
    <source>
        <dbReference type="EMBL" id="TGX98650.1"/>
    </source>
</evidence>
<gene>
    <name evidence="1" type="ORF">E5357_08245</name>
</gene>
<keyword evidence="1" id="KW-0269">Exonuclease</keyword>
<accession>A0AC61R160</accession>
<name>A0AC61R160_9FIRM</name>
<protein>
    <submittedName>
        <fullName evidence="1">3'-5' exonuclease</fullName>
    </submittedName>
</protein>
<dbReference type="EMBL" id="SRZB01000015">
    <property type="protein sequence ID" value="TGX98650.1"/>
    <property type="molecule type" value="Genomic_DNA"/>
</dbReference>
<keyword evidence="2" id="KW-1185">Reference proteome</keyword>
<organism evidence="1 2">
    <name type="scientific">Hominisplanchenecus murintestinalis</name>
    <dbReference type="NCBI Taxonomy" id="2941517"/>
    <lineage>
        <taxon>Bacteria</taxon>
        <taxon>Bacillati</taxon>
        <taxon>Bacillota</taxon>
        <taxon>Clostridia</taxon>
        <taxon>Lachnospirales</taxon>
        <taxon>Lachnospiraceae</taxon>
        <taxon>Hominisplanchenecus</taxon>
    </lineage>
</organism>